<dbReference type="CDD" id="cd03454">
    <property type="entry name" value="YdeM"/>
    <property type="match status" value="1"/>
</dbReference>
<dbReference type="RefSeq" id="WP_083415505.1">
    <property type="nucleotide sequence ID" value="NZ_JRYB01000001.1"/>
</dbReference>
<feature type="domain" description="MaoC-like" evidence="1">
    <location>
        <begin position="36"/>
        <end position="135"/>
    </location>
</feature>
<accession>A0A1S2NC97</accession>
<evidence type="ECO:0000259" key="1">
    <source>
        <dbReference type="Pfam" id="PF01575"/>
    </source>
</evidence>
<organism evidence="2 3">
    <name type="scientific">Massilia timonae</name>
    <dbReference type="NCBI Taxonomy" id="47229"/>
    <lineage>
        <taxon>Bacteria</taxon>
        <taxon>Pseudomonadati</taxon>
        <taxon>Pseudomonadota</taxon>
        <taxon>Betaproteobacteria</taxon>
        <taxon>Burkholderiales</taxon>
        <taxon>Oxalobacteraceae</taxon>
        <taxon>Telluria group</taxon>
        <taxon>Massilia</taxon>
    </lineage>
</organism>
<dbReference type="Proteomes" id="UP000180246">
    <property type="component" value="Unassembled WGS sequence"/>
</dbReference>
<sequence>MTAGPDKGAGMAVNARAHVQADAPAGKRWYFEDFYPGQEIDLGERSVTEAEILAFASAFDPQSFHVDTGAAQASPYGGLIASGWHTCSMMMRMVVDGLLSAADGMGSPGLDGVRWLQPVRAGDTLRVRYLTRQVKASASKPDRGVVWSTWTATNQHGVPVCTVDGIGLYGRRPAREQ</sequence>
<dbReference type="InterPro" id="IPR029069">
    <property type="entry name" value="HotDog_dom_sf"/>
</dbReference>
<dbReference type="InterPro" id="IPR052342">
    <property type="entry name" value="MCH/BMMD"/>
</dbReference>
<dbReference type="EMBL" id="JRYB01000001">
    <property type="protein sequence ID" value="OIJ42707.1"/>
    <property type="molecule type" value="Genomic_DNA"/>
</dbReference>
<evidence type="ECO:0000313" key="3">
    <source>
        <dbReference type="Proteomes" id="UP000180246"/>
    </source>
</evidence>
<protein>
    <submittedName>
        <fullName evidence="2">MaoC like domain protein</fullName>
    </submittedName>
</protein>
<evidence type="ECO:0000313" key="2">
    <source>
        <dbReference type="EMBL" id="OIJ42707.1"/>
    </source>
</evidence>
<dbReference type="PANTHER" id="PTHR43664">
    <property type="entry name" value="MONOAMINE OXIDASE-RELATED"/>
    <property type="match status" value="1"/>
</dbReference>
<dbReference type="Pfam" id="PF01575">
    <property type="entry name" value="MaoC_dehydratas"/>
    <property type="match status" value="1"/>
</dbReference>
<dbReference type="InterPro" id="IPR002539">
    <property type="entry name" value="MaoC-like_dom"/>
</dbReference>
<dbReference type="PANTHER" id="PTHR43664:SF1">
    <property type="entry name" value="BETA-METHYLMALYL-COA DEHYDRATASE"/>
    <property type="match status" value="1"/>
</dbReference>
<comment type="caution">
    <text evidence="2">The sequence shown here is derived from an EMBL/GenBank/DDBJ whole genome shotgun (WGS) entry which is preliminary data.</text>
</comment>
<proteinExistence type="predicted"/>
<name>A0A1S2NC97_9BURK</name>
<gene>
    <name evidence="2" type="ORF">LO55_4444</name>
</gene>
<reference evidence="2 3" key="1">
    <citation type="submission" date="2014-10" db="EMBL/GenBank/DDBJ databases">
        <authorList>
            <person name="Seo M.-J."/>
            <person name="Seok Y.J."/>
            <person name="Cha I.-T."/>
        </authorList>
    </citation>
    <scope>NUCLEOTIDE SEQUENCE [LARGE SCALE GENOMIC DNA]</scope>
    <source>
        <strain evidence="2 3">NEU</strain>
    </source>
</reference>
<dbReference type="Gene3D" id="3.10.129.10">
    <property type="entry name" value="Hotdog Thioesterase"/>
    <property type="match status" value="1"/>
</dbReference>
<dbReference type="AlphaFoldDB" id="A0A1S2NC97"/>
<dbReference type="SUPFAM" id="SSF54637">
    <property type="entry name" value="Thioesterase/thiol ester dehydrase-isomerase"/>
    <property type="match status" value="1"/>
</dbReference>